<comment type="caution">
    <text evidence="3">The sequence shown here is derived from an EMBL/GenBank/DDBJ whole genome shotgun (WGS) entry which is preliminary data.</text>
</comment>
<dbReference type="InterPro" id="IPR015424">
    <property type="entry name" value="PyrdxlP-dep_Trfase"/>
</dbReference>
<dbReference type="EC" id="2.6.1.1" evidence="3"/>
<dbReference type="Gene3D" id="3.90.1150.10">
    <property type="entry name" value="Aspartate Aminotransferase, domain 1"/>
    <property type="match status" value="1"/>
</dbReference>
<dbReference type="PRINTS" id="PR00753">
    <property type="entry name" value="ACCSYNTHASE"/>
</dbReference>
<dbReference type="OrthoDB" id="9804474at2"/>
<dbReference type="GO" id="GO:0030170">
    <property type="term" value="F:pyridoxal phosphate binding"/>
    <property type="evidence" value="ECO:0007669"/>
    <property type="project" value="InterPro"/>
</dbReference>
<keyword evidence="3" id="KW-0808">Transferase</keyword>
<dbReference type="InterPro" id="IPR015421">
    <property type="entry name" value="PyrdxlP-dep_Trfase_major"/>
</dbReference>
<organism evidence="3 4">
    <name type="scientific">Enhygromyxa salina</name>
    <dbReference type="NCBI Taxonomy" id="215803"/>
    <lineage>
        <taxon>Bacteria</taxon>
        <taxon>Pseudomonadati</taxon>
        <taxon>Myxococcota</taxon>
        <taxon>Polyangia</taxon>
        <taxon>Nannocystales</taxon>
        <taxon>Nannocystaceae</taxon>
        <taxon>Enhygromyxa</taxon>
    </lineage>
</organism>
<feature type="domain" description="Aminotransferase class I/classII large" evidence="2">
    <location>
        <begin position="68"/>
        <end position="402"/>
    </location>
</feature>
<accession>A0A2S9YFT7</accession>
<evidence type="ECO:0000256" key="1">
    <source>
        <dbReference type="ARBA" id="ARBA00022898"/>
    </source>
</evidence>
<dbReference type="SUPFAM" id="SSF53383">
    <property type="entry name" value="PLP-dependent transferases"/>
    <property type="match status" value="1"/>
</dbReference>
<keyword evidence="1" id="KW-0663">Pyridoxal phosphate</keyword>
<sequence>MEHVLSARGQQLVASPPLAPYILEHFARVEDAWDPSTNPNGYIALCIAENRMMWDTLVPQLRNYRDIPPRVLGYDAMIGNLEFRQKLAAFMSRAFLGRAVQAEQLAAVAGAGTVLELLFHVIADPGDAVLVPTPSYAGFWADLETRDQLYIIPVHCRSADGFRLRTDALDRAIAQAERPVKALLFTTPNNPLGTVYTREDLLEILEWSDRVGVHVVFDEIYALSVFGERPFVSVASLRASLGPRAHVVWAFSKDFGASGLRCGVLMSENPAVIAAVDALAYWAACSGDTQWLLGELVADRDFVDPFIDRMQAGLGQAHAQLCAALDAHGIAHLPAEAGFFVICDLRRHLDEPSWAAEDRLWRRIVDEANVNLTPGSACRIVEPGFFRLCYASEPTQAVIEGVARLARVLAPRA</sequence>
<dbReference type="EMBL" id="PVNL01000106">
    <property type="protein sequence ID" value="PRQ03912.1"/>
    <property type="molecule type" value="Genomic_DNA"/>
</dbReference>
<dbReference type="PANTHER" id="PTHR43795">
    <property type="entry name" value="BIFUNCTIONAL ASPARTATE AMINOTRANSFERASE AND GLUTAMATE/ASPARTATE-PREPHENATE AMINOTRANSFERASE-RELATED"/>
    <property type="match status" value="1"/>
</dbReference>
<dbReference type="PANTHER" id="PTHR43795:SF39">
    <property type="entry name" value="AMINOTRANSFERASE CLASS I_CLASSII DOMAIN-CONTAINING PROTEIN"/>
    <property type="match status" value="1"/>
</dbReference>
<dbReference type="InterPro" id="IPR015422">
    <property type="entry name" value="PyrdxlP-dep_Trfase_small"/>
</dbReference>
<dbReference type="RefSeq" id="WP_106092095.1">
    <property type="nucleotide sequence ID" value="NZ_PVNL01000106.1"/>
</dbReference>
<dbReference type="CDD" id="cd00609">
    <property type="entry name" value="AAT_like"/>
    <property type="match status" value="1"/>
</dbReference>
<dbReference type="AlphaFoldDB" id="A0A2S9YFT7"/>
<evidence type="ECO:0000313" key="4">
    <source>
        <dbReference type="Proteomes" id="UP000238823"/>
    </source>
</evidence>
<gene>
    <name evidence="3" type="ORF">ENSA7_52030</name>
</gene>
<dbReference type="Proteomes" id="UP000238823">
    <property type="component" value="Unassembled WGS sequence"/>
</dbReference>
<name>A0A2S9YFT7_9BACT</name>
<dbReference type="InterPro" id="IPR050478">
    <property type="entry name" value="Ethylene_sulfur-biosynth"/>
</dbReference>
<evidence type="ECO:0000313" key="3">
    <source>
        <dbReference type="EMBL" id="PRQ03912.1"/>
    </source>
</evidence>
<dbReference type="InterPro" id="IPR004839">
    <property type="entry name" value="Aminotransferase_I/II_large"/>
</dbReference>
<dbReference type="Pfam" id="PF00155">
    <property type="entry name" value="Aminotran_1_2"/>
    <property type="match status" value="1"/>
</dbReference>
<reference evidence="3 4" key="1">
    <citation type="submission" date="2018-03" db="EMBL/GenBank/DDBJ databases">
        <title>Draft Genome Sequences of the Obligatory Marine Myxobacteria Enhygromyxa salina SWB007.</title>
        <authorList>
            <person name="Poehlein A."/>
            <person name="Moghaddam J.A."/>
            <person name="Harms H."/>
            <person name="Alanjari M."/>
            <person name="Koenig G.M."/>
            <person name="Daniel R."/>
            <person name="Schaeberle T.F."/>
        </authorList>
    </citation>
    <scope>NUCLEOTIDE SEQUENCE [LARGE SCALE GENOMIC DNA]</scope>
    <source>
        <strain evidence="3 4">SWB007</strain>
    </source>
</reference>
<keyword evidence="3" id="KW-0032">Aminotransferase</keyword>
<proteinExistence type="predicted"/>
<dbReference type="Gene3D" id="3.40.640.10">
    <property type="entry name" value="Type I PLP-dependent aspartate aminotransferase-like (Major domain)"/>
    <property type="match status" value="1"/>
</dbReference>
<dbReference type="GO" id="GO:0004069">
    <property type="term" value="F:L-aspartate:2-oxoglutarate aminotransferase activity"/>
    <property type="evidence" value="ECO:0007669"/>
    <property type="project" value="UniProtKB-EC"/>
</dbReference>
<evidence type="ECO:0000259" key="2">
    <source>
        <dbReference type="Pfam" id="PF00155"/>
    </source>
</evidence>
<dbReference type="GO" id="GO:0006520">
    <property type="term" value="P:amino acid metabolic process"/>
    <property type="evidence" value="ECO:0007669"/>
    <property type="project" value="TreeGrafter"/>
</dbReference>
<protein>
    <submittedName>
        <fullName evidence="3">Aspartate aminotransferase</fullName>
        <ecNumber evidence="3">2.6.1.1</ecNumber>
    </submittedName>
</protein>